<gene>
    <name evidence="2" type="ORF">CEPIT_LOCUS38192</name>
</gene>
<dbReference type="EMBL" id="CAMAPF010001023">
    <property type="protein sequence ID" value="CAH9140243.1"/>
    <property type="molecule type" value="Genomic_DNA"/>
</dbReference>
<evidence type="ECO:0000313" key="3">
    <source>
        <dbReference type="Proteomes" id="UP001152523"/>
    </source>
</evidence>
<proteinExistence type="predicted"/>
<feature type="transmembrane region" description="Helical" evidence="1">
    <location>
        <begin position="15"/>
        <end position="34"/>
    </location>
</feature>
<dbReference type="AlphaFoldDB" id="A0AAV0FX72"/>
<keyword evidence="1" id="KW-0472">Membrane</keyword>
<accession>A0AAV0FX72</accession>
<keyword evidence="1" id="KW-0812">Transmembrane</keyword>
<evidence type="ECO:0000256" key="1">
    <source>
        <dbReference type="SAM" id="Phobius"/>
    </source>
</evidence>
<organism evidence="2 3">
    <name type="scientific">Cuscuta epithymum</name>
    <dbReference type="NCBI Taxonomy" id="186058"/>
    <lineage>
        <taxon>Eukaryota</taxon>
        <taxon>Viridiplantae</taxon>
        <taxon>Streptophyta</taxon>
        <taxon>Embryophyta</taxon>
        <taxon>Tracheophyta</taxon>
        <taxon>Spermatophyta</taxon>
        <taxon>Magnoliopsida</taxon>
        <taxon>eudicotyledons</taxon>
        <taxon>Gunneridae</taxon>
        <taxon>Pentapetalae</taxon>
        <taxon>asterids</taxon>
        <taxon>lamiids</taxon>
        <taxon>Solanales</taxon>
        <taxon>Convolvulaceae</taxon>
        <taxon>Cuscuteae</taxon>
        <taxon>Cuscuta</taxon>
        <taxon>Cuscuta subgen. Cuscuta</taxon>
    </lineage>
</organism>
<keyword evidence="1" id="KW-1133">Transmembrane helix</keyword>
<sequence>MKETLVTSLFFPPEISHLGEAILILVFCSFTRNLSSMSKWHVFLSVNNSDSVLKLRVTGVSFPCLGSLVGAIFCTIHMPQMGVSSQFNLYEFDSSRIAL</sequence>
<dbReference type="Proteomes" id="UP001152523">
    <property type="component" value="Unassembled WGS sequence"/>
</dbReference>
<feature type="transmembrane region" description="Helical" evidence="1">
    <location>
        <begin position="55"/>
        <end position="78"/>
    </location>
</feature>
<reference evidence="2" key="1">
    <citation type="submission" date="2022-07" db="EMBL/GenBank/DDBJ databases">
        <authorList>
            <person name="Macas J."/>
            <person name="Novak P."/>
            <person name="Neumann P."/>
        </authorList>
    </citation>
    <scope>NUCLEOTIDE SEQUENCE</scope>
</reference>
<evidence type="ECO:0000313" key="2">
    <source>
        <dbReference type="EMBL" id="CAH9140243.1"/>
    </source>
</evidence>
<protein>
    <submittedName>
        <fullName evidence="2">Uncharacterized protein</fullName>
    </submittedName>
</protein>
<name>A0AAV0FX72_9ASTE</name>
<comment type="caution">
    <text evidence="2">The sequence shown here is derived from an EMBL/GenBank/DDBJ whole genome shotgun (WGS) entry which is preliminary data.</text>
</comment>
<keyword evidence="3" id="KW-1185">Reference proteome</keyword>